<reference evidence="1" key="1">
    <citation type="submission" date="2023-03" db="EMBL/GenBank/DDBJ databases">
        <title>Massive genome expansion in bonnet fungi (Mycena s.s.) driven by repeated elements and novel gene families across ecological guilds.</title>
        <authorList>
            <consortium name="Lawrence Berkeley National Laboratory"/>
            <person name="Harder C.B."/>
            <person name="Miyauchi S."/>
            <person name="Viragh M."/>
            <person name="Kuo A."/>
            <person name="Thoen E."/>
            <person name="Andreopoulos B."/>
            <person name="Lu D."/>
            <person name="Skrede I."/>
            <person name="Drula E."/>
            <person name="Henrissat B."/>
            <person name="Morin E."/>
            <person name="Kohler A."/>
            <person name="Barry K."/>
            <person name="LaButti K."/>
            <person name="Morin E."/>
            <person name="Salamov A."/>
            <person name="Lipzen A."/>
            <person name="Mereny Z."/>
            <person name="Hegedus B."/>
            <person name="Baldrian P."/>
            <person name="Stursova M."/>
            <person name="Weitz H."/>
            <person name="Taylor A."/>
            <person name="Grigoriev I.V."/>
            <person name="Nagy L.G."/>
            <person name="Martin F."/>
            <person name="Kauserud H."/>
        </authorList>
    </citation>
    <scope>NUCLEOTIDE SEQUENCE</scope>
    <source>
        <strain evidence="1">CBHHK067</strain>
    </source>
</reference>
<dbReference type="AlphaFoldDB" id="A0AAD7FM27"/>
<evidence type="ECO:0000313" key="2">
    <source>
        <dbReference type="Proteomes" id="UP001221757"/>
    </source>
</evidence>
<dbReference type="Proteomes" id="UP001221757">
    <property type="component" value="Unassembled WGS sequence"/>
</dbReference>
<organism evidence="1 2">
    <name type="scientific">Mycena rosella</name>
    <name type="common">Pink bonnet</name>
    <name type="synonym">Agaricus rosellus</name>
    <dbReference type="NCBI Taxonomy" id="1033263"/>
    <lineage>
        <taxon>Eukaryota</taxon>
        <taxon>Fungi</taxon>
        <taxon>Dikarya</taxon>
        <taxon>Basidiomycota</taxon>
        <taxon>Agaricomycotina</taxon>
        <taxon>Agaricomycetes</taxon>
        <taxon>Agaricomycetidae</taxon>
        <taxon>Agaricales</taxon>
        <taxon>Marasmiineae</taxon>
        <taxon>Mycenaceae</taxon>
        <taxon>Mycena</taxon>
    </lineage>
</organism>
<evidence type="ECO:0000313" key="1">
    <source>
        <dbReference type="EMBL" id="KAJ7631783.1"/>
    </source>
</evidence>
<comment type="caution">
    <text evidence="1">The sequence shown here is derived from an EMBL/GenBank/DDBJ whole genome shotgun (WGS) entry which is preliminary data.</text>
</comment>
<accession>A0AAD7FM27</accession>
<keyword evidence="2" id="KW-1185">Reference proteome</keyword>
<protein>
    <submittedName>
        <fullName evidence="1">Uncharacterized protein</fullName>
    </submittedName>
</protein>
<proteinExistence type="predicted"/>
<sequence length="250" mass="26418">MATPSSTLSTSADYASKITPQATVVSAHFRVSGSLPLSAKFLNIIRIFKTLAGQKNSVAAGLGGFASGSSNRVPVIYAQASSTASGSNLLNYGWDLPGGATVDPGQDAGAPELSSHSMNRIGPGPAQYLTDGPEKAIGQPYEALREELERAVLTETVKARWALARSAPPGDESITMVLGGRGVCVSTAFNAGIRASTKRWNDPPSRHIRKWDRILELPSDLEARQRSADLRVGCLGYSKHASRPCVSIIL</sequence>
<name>A0AAD7FM27_MYCRO</name>
<dbReference type="EMBL" id="JARKIE010000506">
    <property type="protein sequence ID" value="KAJ7631783.1"/>
    <property type="molecule type" value="Genomic_DNA"/>
</dbReference>
<gene>
    <name evidence="1" type="ORF">B0H17DRAFT_1283050</name>
</gene>